<dbReference type="AlphaFoldDB" id="A0A920CZ97"/>
<gene>
    <name evidence="12" type="primary">nadD_1</name>
    <name evidence="10" type="synonym">nadD</name>
    <name evidence="12" type="ORF">J40TS1_24360</name>
</gene>
<proteinExistence type="inferred from homology"/>
<keyword evidence="3 10" id="KW-0662">Pyridine nucleotide biosynthesis</keyword>
<dbReference type="GO" id="GO:0004515">
    <property type="term" value="F:nicotinate-nucleotide adenylyltransferase activity"/>
    <property type="evidence" value="ECO:0007669"/>
    <property type="project" value="UniProtKB-UniRule"/>
</dbReference>
<sequence length="195" mass="22200">MSRIGIMGGTFDPIHIGHLIAAVSAMEAAELDEVWFIPAATPPLKPNAPIADEQHRLEMVKLATRHEPRFRVLDIELKRGGTSYSIDTIASLMEQHEGCDFHYIVGSDRIHDLPQWHRAEELRQRIGFIGLNRPSAPLQPELLPQAWRSSVAIITAPQIEISSTELRKRAAQGKSLRYFVADEVEQYIRRYHLYE</sequence>
<dbReference type="PANTHER" id="PTHR39321:SF3">
    <property type="entry name" value="PHOSPHOPANTETHEINE ADENYLYLTRANSFERASE"/>
    <property type="match status" value="1"/>
</dbReference>
<comment type="pathway">
    <text evidence="2 10">Cofactor biosynthesis; NAD(+) biosynthesis; deamido-NAD(+) from nicotinate D-ribonucleotide: step 1/1.</text>
</comment>
<dbReference type="GO" id="GO:0009435">
    <property type="term" value="P:NAD+ biosynthetic process"/>
    <property type="evidence" value="ECO:0007669"/>
    <property type="project" value="UniProtKB-UniRule"/>
</dbReference>
<evidence type="ECO:0000259" key="11">
    <source>
        <dbReference type="Pfam" id="PF01467"/>
    </source>
</evidence>
<name>A0A920CZ97_9BACL</name>
<dbReference type="Proteomes" id="UP000683139">
    <property type="component" value="Unassembled WGS sequence"/>
</dbReference>
<dbReference type="GO" id="GO:0005524">
    <property type="term" value="F:ATP binding"/>
    <property type="evidence" value="ECO:0007669"/>
    <property type="project" value="UniProtKB-KW"/>
</dbReference>
<comment type="function">
    <text evidence="1 10">Catalyzes the reversible adenylation of nicotinate mononucleotide (NaMN) to nicotinic acid adenine dinucleotide (NaAD).</text>
</comment>
<dbReference type="NCBIfam" id="TIGR00482">
    <property type="entry name" value="nicotinate (nicotinamide) nucleotide adenylyltransferase"/>
    <property type="match status" value="1"/>
</dbReference>
<keyword evidence="6 10" id="KW-0547">Nucleotide-binding</keyword>
<dbReference type="Gene3D" id="3.40.50.620">
    <property type="entry name" value="HUPs"/>
    <property type="match status" value="1"/>
</dbReference>
<evidence type="ECO:0000256" key="5">
    <source>
        <dbReference type="ARBA" id="ARBA00022695"/>
    </source>
</evidence>
<evidence type="ECO:0000256" key="9">
    <source>
        <dbReference type="ARBA" id="ARBA00048721"/>
    </source>
</evidence>
<evidence type="ECO:0000313" key="12">
    <source>
        <dbReference type="EMBL" id="GIP16794.1"/>
    </source>
</evidence>
<evidence type="ECO:0000313" key="13">
    <source>
        <dbReference type="Proteomes" id="UP000683139"/>
    </source>
</evidence>
<dbReference type="NCBIfam" id="TIGR00125">
    <property type="entry name" value="cyt_tran_rel"/>
    <property type="match status" value="1"/>
</dbReference>
<evidence type="ECO:0000256" key="1">
    <source>
        <dbReference type="ARBA" id="ARBA00002324"/>
    </source>
</evidence>
<feature type="domain" description="Cytidyltransferase-like" evidence="11">
    <location>
        <begin position="6"/>
        <end position="169"/>
    </location>
</feature>
<keyword evidence="13" id="KW-1185">Reference proteome</keyword>
<dbReference type="CDD" id="cd02165">
    <property type="entry name" value="NMNAT"/>
    <property type="match status" value="1"/>
</dbReference>
<evidence type="ECO:0000256" key="2">
    <source>
        <dbReference type="ARBA" id="ARBA00005019"/>
    </source>
</evidence>
<protein>
    <recommendedName>
        <fullName evidence="10">Probable nicotinate-nucleotide adenylyltransferase</fullName>
        <ecNumber evidence="10">2.7.7.18</ecNumber>
    </recommendedName>
    <alternativeName>
        <fullName evidence="10">Deamido-NAD(+) diphosphorylase</fullName>
    </alternativeName>
    <alternativeName>
        <fullName evidence="10">Deamido-NAD(+) pyrophosphorylase</fullName>
    </alternativeName>
    <alternativeName>
        <fullName evidence="10">Nicotinate mononucleotide adenylyltransferase</fullName>
        <shortName evidence="10">NaMN adenylyltransferase</shortName>
    </alternativeName>
</protein>
<keyword evidence="8 10" id="KW-0520">NAD</keyword>
<evidence type="ECO:0000256" key="3">
    <source>
        <dbReference type="ARBA" id="ARBA00022642"/>
    </source>
</evidence>
<dbReference type="SUPFAM" id="SSF52374">
    <property type="entry name" value="Nucleotidylyl transferase"/>
    <property type="match status" value="1"/>
</dbReference>
<keyword evidence="4 10" id="KW-0808">Transferase</keyword>
<dbReference type="InterPro" id="IPR004821">
    <property type="entry name" value="Cyt_trans-like"/>
</dbReference>
<evidence type="ECO:0000256" key="8">
    <source>
        <dbReference type="ARBA" id="ARBA00023027"/>
    </source>
</evidence>
<dbReference type="RefSeq" id="WP_213515397.1">
    <property type="nucleotide sequence ID" value="NZ_BOSE01000004.1"/>
</dbReference>
<dbReference type="Pfam" id="PF01467">
    <property type="entry name" value="CTP_transf_like"/>
    <property type="match status" value="1"/>
</dbReference>
<comment type="caution">
    <text evidence="12">The sequence shown here is derived from an EMBL/GenBank/DDBJ whole genome shotgun (WGS) entry which is preliminary data.</text>
</comment>
<keyword evidence="7 10" id="KW-0067">ATP-binding</keyword>
<comment type="similarity">
    <text evidence="10">Belongs to the NadD family.</text>
</comment>
<accession>A0A920CZ97</accession>
<comment type="catalytic activity">
    <reaction evidence="9 10">
        <text>nicotinate beta-D-ribonucleotide + ATP + H(+) = deamido-NAD(+) + diphosphate</text>
        <dbReference type="Rhea" id="RHEA:22860"/>
        <dbReference type="ChEBI" id="CHEBI:15378"/>
        <dbReference type="ChEBI" id="CHEBI:30616"/>
        <dbReference type="ChEBI" id="CHEBI:33019"/>
        <dbReference type="ChEBI" id="CHEBI:57502"/>
        <dbReference type="ChEBI" id="CHEBI:58437"/>
        <dbReference type="EC" id="2.7.7.18"/>
    </reaction>
</comment>
<reference evidence="12" key="1">
    <citation type="submission" date="2021-03" db="EMBL/GenBank/DDBJ databases">
        <title>Antimicrobial resistance genes in bacteria isolated from Japanese honey, and their potential for conferring macrolide and lincosamide resistance in the American foulbrood pathogen Paenibacillus larvae.</title>
        <authorList>
            <person name="Okamoto M."/>
            <person name="Kumagai M."/>
            <person name="Kanamori H."/>
            <person name="Takamatsu D."/>
        </authorList>
    </citation>
    <scope>NUCLEOTIDE SEQUENCE</scope>
    <source>
        <strain evidence="12">J40TS1</strain>
    </source>
</reference>
<dbReference type="InterPro" id="IPR005248">
    <property type="entry name" value="NadD/NMNAT"/>
</dbReference>
<keyword evidence="5 10" id="KW-0548">Nucleotidyltransferase</keyword>
<evidence type="ECO:0000256" key="4">
    <source>
        <dbReference type="ARBA" id="ARBA00022679"/>
    </source>
</evidence>
<organism evidence="12 13">
    <name type="scientific">Paenibacillus montaniterrae</name>
    <dbReference type="NCBI Taxonomy" id="429341"/>
    <lineage>
        <taxon>Bacteria</taxon>
        <taxon>Bacillati</taxon>
        <taxon>Bacillota</taxon>
        <taxon>Bacilli</taxon>
        <taxon>Bacillales</taxon>
        <taxon>Paenibacillaceae</taxon>
        <taxon>Paenibacillus</taxon>
    </lineage>
</organism>
<evidence type="ECO:0000256" key="7">
    <source>
        <dbReference type="ARBA" id="ARBA00022840"/>
    </source>
</evidence>
<dbReference type="InterPro" id="IPR014729">
    <property type="entry name" value="Rossmann-like_a/b/a_fold"/>
</dbReference>
<dbReference type="HAMAP" id="MF_00244">
    <property type="entry name" value="NaMN_adenylyltr"/>
    <property type="match status" value="1"/>
</dbReference>
<dbReference type="EMBL" id="BOSE01000004">
    <property type="protein sequence ID" value="GIP16794.1"/>
    <property type="molecule type" value="Genomic_DNA"/>
</dbReference>
<dbReference type="NCBIfam" id="NF000840">
    <property type="entry name" value="PRK00071.1-3"/>
    <property type="match status" value="1"/>
</dbReference>
<dbReference type="PANTHER" id="PTHR39321">
    <property type="entry name" value="NICOTINATE-NUCLEOTIDE ADENYLYLTRANSFERASE-RELATED"/>
    <property type="match status" value="1"/>
</dbReference>
<evidence type="ECO:0000256" key="10">
    <source>
        <dbReference type="HAMAP-Rule" id="MF_00244"/>
    </source>
</evidence>
<evidence type="ECO:0000256" key="6">
    <source>
        <dbReference type="ARBA" id="ARBA00022741"/>
    </source>
</evidence>
<dbReference type="EC" id="2.7.7.18" evidence="10"/>